<evidence type="ECO:0000256" key="3">
    <source>
        <dbReference type="ARBA" id="ARBA00022490"/>
    </source>
</evidence>
<dbReference type="GO" id="GO:0005737">
    <property type="term" value="C:cytoplasm"/>
    <property type="evidence" value="ECO:0007669"/>
    <property type="project" value="UniProtKB-SubCell"/>
</dbReference>
<dbReference type="AlphaFoldDB" id="A0A7M5UFG1"/>
<feature type="domain" description="IFT121 second beta-propeller" evidence="9">
    <location>
        <begin position="292"/>
        <end position="550"/>
    </location>
</feature>
<name>A0A7M5UFG1_9CNID</name>
<dbReference type="InterPro" id="IPR015943">
    <property type="entry name" value="WD40/YVTN_repeat-like_dom_sf"/>
</dbReference>
<evidence type="ECO:0000256" key="4">
    <source>
        <dbReference type="ARBA" id="ARBA00022574"/>
    </source>
</evidence>
<keyword evidence="3" id="KW-0963">Cytoplasm</keyword>
<keyword evidence="5" id="KW-0677">Repeat</keyword>
<reference evidence="11" key="1">
    <citation type="submission" date="2021-01" db="UniProtKB">
        <authorList>
            <consortium name="EnsemblMetazoa"/>
        </authorList>
    </citation>
    <scope>IDENTIFICATION</scope>
</reference>
<dbReference type="GO" id="GO:0030991">
    <property type="term" value="C:intraciliary transport particle A"/>
    <property type="evidence" value="ECO:0007669"/>
    <property type="project" value="TreeGrafter"/>
</dbReference>
<proteinExistence type="predicted"/>
<feature type="repeat" description="WD" evidence="8">
    <location>
        <begin position="22"/>
        <end position="53"/>
    </location>
</feature>
<dbReference type="Pfam" id="PF23390">
    <property type="entry name" value="Beta-prop_WDR35_2nd"/>
    <property type="match status" value="1"/>
</dbReference>
<evidence type="ECO:0000256" key="8">
    <source>
        <dbReference type="PROSITE-ProRule" id="PRU00221"/>
    </source>
</evidence>
<dbReference type="PANTHER" id="PTHR12764">
    <property type="entry name" value="WD REPEAT DOMAIN-RELATED"/>
    <property type="match status" value="1"/>
</dbReference>
<dbReference type="PROSITE" id="PS50082">
    <property type="entry name" value="WD_REPEATS_2"/>
    <property type="match status" value="1"/>
</dbReference>
<dbReference type="OrthoDB" id="10260567at2759"/>
<dbReference type="InterPro" id="IPR036322">
    <property type="entry name" value="WD40_repeat_dom_sf"/>
</dbReference>
<dbReference type="InterPro" id="IPR039857">
    <property type="entry name" value="Ift122/121"/>
</dbReference>
<dbReference type="InterPro" id="IPR056158">
    <property type="entry name" value="Beta-prop_IFT121_2nd"/>
</dbReference>
<evidence type="ECO:0000259" key="10">
    <source>
        <dbReference type="Pfam" id="PF24797"/>
    </source>
</evidence>
<evidence type="ECO:0000256" key="6">
    <source>
        <dbReference type="ARBA" id="ARBA00023069"/>
    </source>
</evidence>
<evidence type="ECO:0000256" key="5">
    <source>
        <dbReference type="ARBA" id="ARBA00022737"/>
    </source>
</evidence>
<evidence type="ECO:0000313" key="11">
    <source>
        <dbReference type="EnsemblMetazoa" id="CLYHEMP009915.9"/>
    </source>
</evidence>
<dbReference type="InterPro" id="IPR001680">
    <property type="entry name" value="WD40_rpt"/>
</dbReference>
<dbReference type="InterPro" id="IPR056159">
    <property type="entry name" value="Beta-prop_IFT121_TULP_N"/>
</dbReference>
<evidence type="ECO:0000313" key="12">
    <source>
        <dbReference type="Proteomes" id="UP000594262"/>
    </source>
</evidence>
<evidence type="ECO:0008006" key="13">
    <source>
        <dbReference type="Google" id="ProtNLM"/>
    </source>
</evidence>
<dbReference type="GO" id="GO:1905515">
    <property type="term" value="P:non-motile cilium assembly"/>
    <property type="evidence" value="ECO:0007669"/>
    <property type="project" value="TreeGrafter"/>
</dbReference>
<keyword evidence="4 8" id="KW-0853">WD repeat</keyword>
<keyword evidence="6" id="KW-0969">Cilium</keyword>
<organism evidence="11 12">
    <name type="scientific">Clytia hemisphaerica</name>
    <dbReference type="NCBI Taxonomy" id="252671"/>
    <lineage>
        <taxon>Eukaryota</taxon>
        <taxon>Metazoa</taxon>
        <taxon>Cnidaria</taxon>
        <taxon>Hydrozoa</taxon>
        <taxon>Hydroidolina</taxon>
        <taxon>Leptothecata</taxon>
        <taxon>Obeliida</taxon>
        <taxon>Clytiidae</taxon>
        <taxon>Clytia</taxon>
    </lineage>
</organism>
<dbReference type="EnsemblMetazoa" id="CLYHEMT009915.9">
    <property type="protein sequence ID" value="CLYHEMP009915.9"/>
    <property type="gene ID" value="CLYHEMG009915"/>
</dbReference>
<evidence type="ECO:0000256" key="2">
    <source>
        <dbReference type="ARBA" id="ARBA00004496"/>
    </source>
</evidence>
<dbReference type="GO" id="GO:0035721">
    <property type="term" value="P:intraciliary retrograde transport"/>
    <property type="evidence" value="ECO:0007669"/>
    <property type="project" value="TreeGrafter"/>
</dbReference>
<dbReference type="Pfam" id="PF24797">
    <property type="entry name" value="Beta-prop_WDR35_TULP_N"/>
    <property type="match status" value="1"/>
</dbReference>
<evidence type="ECO:0000259" key="9">
    <source>
        <dbReference type="Pfam" id="PF23390"/>
    </source>
</evidence>
<dbReference type="Gene3D" id="2.130.10.10">
    <property type="entry name" value="YVTN repeat-like/Quinoprotein amine dehydrogenase"/>
    <property type="match status" value="2"/>
</dbReference>
<protein>
    <recommendedName>
        <fullName evidence="13">Anaphase-promoting complex subunit 4 WD40 domain-containing protein</fullName>
    </recommendedName>
</protein>
<dbReference type="GO" id="GO:0097730">
    <property type="term" value="C:non-motile cilium"/>
    <property type="evidence" value="ECO:0007669"/>
    <property type="project" value="TreeGrafter"/>
</dbReference>
<evidence type="ECO:0000256" key="1">
    <source>
        <dbReference type="ARBA" id="ARBA00004138"/>
    </source>
</evidence>
<dbReference type="SUPFAM" id="SSF50978">
    <property type="entry name" value="WD40 repeat-like"/>
    <property type="match status" value="1"/>
</dbReference>
<dbReference type="PANTHER" id="PTHR12764:SF5">
    <property type="entry name" value="LD29485P"/>
    <property type="match status" value="1"/>
</dbReference>
<feature type="domain" description="IFT121/TULP4 N-terminal" evidence="10">
    <location>
        <begin position="5"/>
        <end position="287"/>
    </location>
</feature>
<dbReference type="GO" id="GO:0061512">
    <property type="term" value="P:protein localization to cilium"/>
    <property type="evidence" value="ECO:0007669"/>
    <property type="project" value="TreeGrafter"/>
</dbReference>
<keyword evidence="12" id="KW-1185">Reference proteome</keyword>
<comment type="subcellular location">
    <subcellularLocation>
        <location evidence="1">Cell projection</location>
        <location evidence="1">Cilium</location>
    </subcellularLocation>
    <subcellularLocation>
        <location evidence="2">Cytoplasm</location>
    </subcellularLocation>
</comment>
<dbReference type="Proteomes" id="UP000594262">
    <property type="component" value="Unplaced"/>
</dbReference>
<dbReference type="SMART" id="SM00320">
    <property type="entry name" value="WD40"/>
    <property type="match status" value="4"/>
</dbReference>
<sequence length="572" mass="64580">MLLDAKLKGLAAPSNLSMNQTLEGHSDTVKVITWNEKHHKLTTSDQKGLIIVWILYKGAWYEEMINDRNKSVVCDMKWNTEGQKICIAYEDGAIIMGSVDWNRIWGKELKGIKLSKVEWSPDSKIILFGTNTGEVHIYDNIGNSIGAVSLPCLEGEVSGYNLVSVEWYNGKSGYREENCPQLAIAYDIGRCQIMRHEFDDEPVLLNITMTIVSLKWSCKGDVLAIAGSQKTSSQDRDVNIVQFYNPFGQHLRTLKVPGKEMKAVSWEGSSLRISLAVDSFIYFANIRPDYKWGYFANTLVYAFTKPERSEWVVIFRDTKSNERYVKYVRNLISITAAAEHCVLVTRADDANMQHVLVLCNAIGTPLDSRYIGIEPCFMAMTAGYVVAASREAFYTWNYKSTRKFNTSELTQTITRKRDGTEKLFHADDVPSGAGEGIQDIKKALASTSDPVCAVCVSEKLVVLGRESGTIQCYSLPRLGLENKYVLNCPPYQFTMNSNSTKLAIIDISGILTFFDFEAKTTNIQTGREQYGEHLKFERKDAWDMKWADSQYSGLQISPSRAETNILVRMEFQ</sequence>
<accession>A0A7M5UFG1</accession>
<evidence type="ECO:0000256" key="7">
    <source>
        <dbReference type="ARBA" id="ARBA00023273"/>
    </source>
</evidence>
<keyword evidence="7" id="KW-0966">Cell projection</keyword>